<dbReference type="EMBL" id="JH597770">
    <property type="protein sequence ID" value="EHP68670.1"/>
    <property type="molecule type" value="Genomic_DNA"/>
</dbReference>
<dbReference type="SUPFAM" id="SSF46785">
    <property type="entry name" value="Winged helix' DNA-binding domain"/>
    <property type="match status" value="1"/>
</dbReference>
<evidence type="ECO:0000259" key="1">
    <source>
        <dbReference type="Pfam" id="PF01978"/>
    </source>
</evidence>
<accession>H2C944</accession>
<dbReference type="eggNOG" id="arCOG02242">
    <property type="taxonomic scope" value="Archaea"/>
</dbReference>
<dbReference type="Pfam" id="PF01978">
    <property type="entry name" value="TrmB"/>
    <property type="match status" value="1"/>
</dbReference>
<gene>
    <name evidence="2" type="ORF">MetMK1DRAFT_00031150</name>
</gene>
<dbReference type="InterPro" id="IPR002831">
    <property type="entry name" value="Tscrpt_reg_TrmB_N"/>
</dbReference>
<keyword evidence="3" id="KW-1185">Reference proteome</keyword>
<proteinExistence type="predicted"/>
<dbReference type="RefSeq" id="WP_009075346.1">
    <property type="nucleotide sequence ID" value="NZ_JH597770.1"/>
</dbReference>
<evidence type="ECO:0000313" key="3">
    <source>
        <dbReference type="Proteomes" id="UP000003980"/>
    </source>
</evidence>
<dbReference type="OrthoDB" id="32909at2157"/>
<dbReference type="InterPro" id="IPR036388">
    <property type="entry name" value="WH-like_DNA-bd_sf"/>
</dbReference>
<dbReference type="InterPro" id="IPR053795">
    <property type="entry name" value="Lrs14"/>
</dbReference>
<name>H2C944_9CREN</name>
<dbReference type="STRING" id="671065.MetMK1DRAFT_00031150"/>
<dbReference type="AlphaFoldDB" id="H2C944"/>
<dbReference type="Gene3D" id="1.10.10.10">
    <property type="entry name" value="Winged helix-like DNA-binding domain superfamily/Winged helix DNA-binding domain"/>
    <property type="match status" value="1"/>
</dbReference>
<feature type="domain" description="Transcription regulator TrmB N-terminal" evidence="1">
    <location>
        <begin position="25"/>
        <end position="99"/>
    </location>
</feature>
<reference evidence="2 3" key="1">
    <citation type="submission" date="2012-01" db="EMBL/GenBank/DDBJ databases">
        <title>Improved High-Quality Draft sequence of Metallosphaera yellowstonensis MK1.</title>
        <authorList>
            <consortium name="US DOE Joint Genome Institute"/>
            <person name="Lucas S."/>
            <person name="Han J."/>
            <person name="Cheng J.-F."/>
            <person name="Goodwin L."/>
            <person name="Pitluck S."/>
            <person name="Peters L."/>
            <person name="Teshima H."/>
            <person name="Detter J.C."/>
            <person name="Han C."/>
            <person name="Tapia R."/>
            <person name="Land M."/>
            <person name="Hauser L."/>
            <person name="Kyrpides N."/>
            <person name="Kozubal M."/>
            <person name="Macur R.E."/>
            <person name="Jay Z."/>
            <person name="Inskeep W."/>
            <person name="Woyke T."/>
        </authorList>
    </citation>
    <scope>NUCLEOTIDE SEQUENCE [LARGE SCALE GENOMIC DNA]</scope>
    <source>
        <strain evidence="2 3">MK1</strain>
    </source>
</reference>
<evidence type="ECO:0000313" key="2">
    <source>
        <dbReference type="EMBL" id="EHP68670.1"/>
    </source>
</evidence>
<dbReference type="HOGENOM" id="CLU_150444_0_0_2"/>
<protein>
    <submittedName>
        <fullName evidence="2">Putative transcriptional regulator</fullName>
    </submittedName>
</protein>
<dbReference type="InterPro" id="IPR036390">
    <property type="entry name" value="WH_DNA-bd_sf"/>
</dbReference>
<sequence length="128" mass="14318">MSQTQISGARIKLPSGKDAGLVDILSFCYGLSETDVQVLMALMRGDARGTEELETELKLSKASINRSLNKLLEMTLVMRIKEPGNKAGRPRYLYKAKDYAELKSKMLDDIKSCSDKMAELVNQEFKPL</sequence>
<dbReference type="Proteomes" id="UP000003980">
    <property type="component" value="Unassembled WGS sequence"/>
</dbReference>
<dbReference type="NCBIfam" id="NF040939">
    <property type="entry name" value="trans_reg_lrs14"/>
    <property type="match status" value="1"/>
</dbReference>
<organism evidence="2 3">
    <name type="scientific">Metallosphaera yellowstonensis MK1</name>
    <dbReference type="NCBI Taxonomy" id="671065"/>
    <lineage>
        <taxon>Archaea</taxon>
        <taxon>Thermoproteota</taxon>
        <taxon>Thermoprotei</taxon>
        <taxon>Sulfolobales</taxon>
        <taxon>Sulfolobaceae</taxon>
        <taxon>Metallosphaera</taxon>
    </lineage>
</organism>
<dbReference type="GO" id="GO:0003700">
    <property type="term" value="F:DNA-binding transcription factor activity"/>
    <property type="evidence" value="ECO:0007669"/>
    <property type="project" value="InterPro"/>
</dbReference>